<dbReference type="GO" id="GO:0005783">
    <property type="term" value="C:endoplasmic reticulum"/>
    <property type="evidence" value="ECO:0007669"/>
    <property type="project" value="UniProtKB-SubCell"/>
</dbReference>
<comment type="catalytic activity">
    <reaction evidence="15">
        <text>a di-trans,poly-cis-dolichyl beta-D-mannosyl phosphate + L-seryl-[protein] = 3-O-(alpha-D-mannosyl)-L-seryl-[protein] + a di-trans,poly-cis-dolichyl phosphate + H(+)</text>
        <dbReference type="Rhea" id="RHEA:17377"/>
        <dbReference type="Rhea" id="RHEA-COMP:9863"/>
        <dbReference type="Rhea" id="RHEA-COMP:13546"/>
        <dbReference type="Rhea" id="RHEA-COMP:19498"/>
        <dbReference type="Rhea" id="RHEA-COMP:19501"/>
        <dbReference type="ChEBI" id="CHEBI:15378"/>
        <dbReference type="ChEBI" id="CHEBI:29999"/>
        <dbReference type="ChEBI" id="CHEBI:57683"/>
        <dbReference type="ChEBI" id="CHEBI:58211"/>
        <dbReference type="ChEBI" id="CHEBI:137321"/>
        <dbReference type="EC" id="2.4.1.109"/>
    </reaction>
</comment>
<keyword evidence="13 18" id="KW-0472">Membrane</keyword>
<evidence type="ECO:0000256" key="1">
    <source>
        <dbReference type="ARBA" id="ARBA00003582"/>
    </source>
</evidence>
<dbReference type="OMA" id="NPRTHGN"/>
<dbReference type="InterPro" id="IPR011990">
    <property type="entry name" value="TPR-like_helical_dom_sf"/>
</dbReference>
<dbReference type="PANTHER" id="PTHR44395:SF1">
    <property type="entry name" value="PROTEIN O-MANNOSYL-TRANSFERASE TMTC3"/>
    <property type="match status" value="1"/>
</dbReference>
<feature type="transmembrane region" description="Helical" evidence="18">
    <location>
        <begin position="530"/>
        <end position="550"/>
    </location>
</feature>
<dbReference type="Gene3D" id="1.25.40.10">
    <property type="entry name" value="Tetratricopeptide repeat domain"/>
    <property type="match status" value="4"/>
</dbReference>
<organism evidence="20 21">
    <name type="scientific">Tigriopus californicus</name>
    <name type="common">Marine copepod</name>
    <dbReference type="NCBI Taxonomy" id="6832"/>
    <lineage>
        <taxon>Eukaryota</taxon>
        <taxon>Metazoa</taxon>
        <taxon>Ecdysozoa</taxon>
        <taxon>Arthropoda</taxon>
        <taxon>Crustacea</taxon>
        <taxon>Multicrustacea</taxon>
        <taxon>Hexanauplia</taxon>
        <taxon>Copepoda</taxon>
        <taxon>Harpacticoida</taxon>
        <taxon>Harpacticidae</taxon>
        <taxon>Tigriopus</taxon>
    </lineage>
</organism>
<accession>A0A553NE27</accession>
<evidence type="ECO:0000256" key="9">
    <source>
        <dbReference type="ARBA" id="ARBA00022737"/>
    </source>
</evidence>
<evidence type="ECO:0000313" key="21">
    <source>
        <dbReference type="Proteomes" id="UP000318571"/>
    </source>
</evidence>
<keyword evidence="9" id="KW-0677">Repeat</keyword>
<comment type="pathway">
    <text evidence="4">Protein modification; protein glycosylation.</text>
</comment>
<dbReference type="EMBL" id="VCGU01000458">
    <property type="protein sequence ID" value="TRY63668.1"/>
    <property type="molecule type" value="Genomic_DNA"/>
</dbReference>
<evidence type="ECO:0000256" key="6">
    <source>
        <dbReference type="ARBA" id="ARBA00012839"/>
    </source>
</evidence>
<evidence type="ECO:0000256" key="4">
    <source>
        <dbReference type="ARBA" id="ARBA00004922"/>
    </source>
</evidence>
<dbReference type="EC" id="2.4.1.109" evidence="6"/>
<dbReference type="OrthoDB" id="66906at2759"/>
<proteinExistence type="inferred from homology"/>
<dbReference type="AlphaFoldDB" id="A0A553NE27"/>
<dbReference type="PROSITE" id="PS50005">
    <property type="entry name" value="TPR"/>
    <property type="match status" value="4"/>
</dbReference>
<dbReference type="PANTHER" id="PTHR44395">
    <property type="match status" value="1"/>
</dbReference>
<evidence type="ECO:0000256" key="12">
    <source>
        <dbReference type="ARBA" id="ARBA00022989"/>
    </source>
</evidence>
<dbReference type="FunFam" id="1.25.40.10:FF:000239">
    <property type="entry name" value="Transmembrane and TPR repeat-containing protein 3"/>
    <property type="match status" value="1"/>
</dbReference>
<feature type="repeat" description="TPR" evidence="16">
    <location>
        <begin position="862"/>
        <end position="895"/>
    </location>
</feature>
<name>A0A553NE27_TIGCA</name>
<feature type="transmembrane region" description="Helical" evidence="18">
    <location>
        <begin position="192"/>
        <end position="210"/>
    </location>
</feature>
<evidence type="ECO:0000256" key="5">
    <source>
        <dbReference type="ARBA" id="ARBA00007882"/>
    </source>
</evidence>
<feature type="domain" description="DUF1736" evidence="19">
    <location>
        <begin position="440"/>
        <end position="510"/>
    </location>
</feature>
<evidence type="ECO:0000256" key="17">
    <source>
        <dbReference type="SAM" id="MobiDB-lite"/>
    </source>
</evidence>
<evidence type="ECO:0000256" key="7">
    <source>
        <dbReference type="ARBA" id="ARBA00022679"/>
    </source>
</evidence>
<dbReference type="STRING" id="6832.A0A553NE27"/>
<keyword evidence="12 18" id="KW-1133">Transmembrane helix</keyword>
<evidence type="ECO:0000259" key="19">
    <source>
        <dbReference type="Pfam" id="PF08409"/>
    </source>
</evidence>
<keyword evidence="21" id="KW-1185">Reference proteome</keyword>
<dbReference type="InterPro" id="IPR013618">
    <property type="entry name" value="TMTC_DUF1736"/>
</dbReference>
<keyword evidence="10 16" id="KW-0802">TPR repeat</keyword>
<feature type="transmembrane region" description="Helical" evidence="18">
    <location>
        <begin position="593"/>
        <end position="612"/>
    </location>
</feature>
<dbReference type="Pfam" id="PF13181">
    <property type="entry name" value="TPR_8"/>
    <property type="match status" value="1"/>
</dbReference>
<feature type="region of interest" description="Disordered" evidence="17">
    <location>
        <begin position="298"/>
        <end position="329"/>
    </location>
</feature>
<evidence type="ECO:0000256" key="14">
    <source>
        <dbReference type="ARBA" id="ARBA00045085"/>
    </source>
</evidence>
<evidence type="ECO:0000256" key="10">
    <source>
        <dbReference type="ARBA" id="ARBA00022803"/>
    </source>
</evidence>
<dbReference type="Pfam" id="PF08409">
    <property type="entry name" value="TMTC_DUF1736"/>
    <property type="match status" value="1"/>
</dbReference>
<evidence type="ECO:0000256" key="13">
    <source>
        <dbReference type="ARBA" id="ARBA00023136"/>
    </source>
</evidence>
<dbReference type="Pfam" id="PF13432">
    <property type="entry name" value="TPR_16"/>
    <property type="match status" value="2"/>
</dbReference>
<feature type="transmembrane region" description="Helical" evidence="18">
    <location>
        <begin position="107"/>
        <end position="125"/>
    </location>
</feature>
<dbReference type="Pfam" id="PF14559">
    <property type="entry name" value="TPR_19"/>
    <property type="match status" value="1"/>
</dbReference>
<feature type="repeat" description="TPR" evidence="16">
    <location>
        <begin position="752"/>
        <end position="785"/>
    </location>
</feature>
<dbReference type="InterPro" id="IPR019734">
    <property type="entry name" value="TPR_rpt"/>
</dbReference>
<evidence type="ECO:0000256" key="15">
    <source>
        <dbReference type="ARBA" id="ARBA00045102"/>
    </source>
</evidence>
<evidence type="ECO:0000256" key="16">
    <source>
        <dbReference type="PROSITE-ProRule" id="PRU00339"/>
    </source>
</evidence>
<dbReference type="SUPFAM" id="SSF48452">
    <property type="entry name" value="TPR-like"/>
    <property type="match status" value="2"/>
</dbReference>
<evidence type="ECO:0000256" key="2">
    <source>
        <dbReference type="ARBA" id="ARBA00004141"/>
    </source>
</evidence>
<comment type="caution">
    <text evidence="20">The sequence shown here is derived from an EMBL/GenBank/DDBJ whole genome shotgun (WGS) entry which is preliminary data.</text>
</comment>
<dbReference type="SMART" id="SM00028">
    <property type="entry name" value="TPR"/>
    <property type="match status" value="6"/>
</dbReference>
<feature type="repeat" description="TPR" evidence="16">
    <location>
        <begin position="786"/>
        <end position="819"/>
    </location>
</feature>
<protein>
    <recommendedName>
        <fullName evidence="6">dolichyl-phosphate-mannose--protein mannosyltransferase</fullName>
        <ecNumber evidence="6">2.4.1.109</ecNumber>
    </recommendedName>
</protein>
<dbReference type="UniPathway" id="UPA00378"/>
<feature type="transmembrane region" description="Helical" evidence="18">
    <location>
        <begin position="500"/>
        <end position="518"/>
    </location>
</feature>
<sequence>MKSSSVVTCLPFVNAKLLVKRSTEITSVDMNTSGATETNTILRKVPTPTPLGDSNNNNSNNKDLRLPNVTRRSITPDKRDSRRSRSSPFFRSEANSVGCQAWIDKRLPLIHSLLFLLCLSVYWNSLDGSFVFDDVTAIRDNRDLRPHVPWQNLFANDFWGTPMYKEHSHKSYRPLTVLTFRWNYALHGLNPMGYHLVNVILHGIVTLVFFNVARVLVLSSTVSLTAATLFALHPIHTEAVSGIVGRAELLSSFWYLMAFLSYTKAAGRSKRGQTYPVANGYSGNYFHSNNNNSFHHNYHSSSSSGTGSSGNTTTTTNNNNNSSNSSCAPKKPFPWSCQATSASWASFMWSLLFITIALLCKEQGITILAVCVIYELCITQRLLLSLPTSEFLTMRSVLKGGGGGAGGKFSPQTKASCQRICALVLTGLVLMVMRLKIMVQLPNFYTYDNPAATASAPTKQFTFGYLTALNAWLLLNPSHLCCDWTMGTVPLVTSLTDPRHLSTITLVLTLAGLIHRILKRDRCQKELPVVLALTVIPFLPASNLLFPVGFVVAERVLYLPSMGFSLLVAIGWHKCHKRLSTLRDSNGRKIFTLLWRLGLVFCLVSHAAKVWLRNLDWKDEYALFSSGLKVTDRNAKLFSNVGHALEKQERFGEALQYFHQAVMVQPDDIGAHINVGRTLNHMKRFQEAEVAYTKAKNLLPQSRTGETYYARVAPNHLNVFLNLATLISRNDSRLEEADLLYRQAISMRADYTQAYINRGDILIKLNRTREAQAVYEKALSFERGNPDLLYNMGVVMLNQNKISQALNYFDLALKEDPDHRQALMNSAILIQETGIRQLRRVAIERLMKIVGPDGPDTKDVNERVLFNLAMLHMDDGDLPSAESFFQKAIQAQPDFRSALFNYALLLSETGRAAQSGPLLHQLIHYHPDHVKGLILLGDLYVNHAGDLHKAEECYRTILKLEPNHVQGRHNLCVVLLEQDPNRLESLVKAKECLESVRESAPNEDYILKHLGIVEAKVESLTESIRLSEHHSHFPEMP</sequence>
<feature type="compositionally biased region" description="Low complexity" evidence="17">
    <location>
        <begin position="298"/>
        <end position="326"/>
    </location>
</feature>
<feature type="repeat" description="TPR" evidence="16">
    <location>
        <begin position="635"/>
        <end position="668"/>
    </location>
</feature>
<keyword evidence="11" id="KW-0256">Endoplasmic reticulum</keyword>
<feature type="transmembrane region" description="Helical" evidence="18">
    <location>
        <begin position="420"/>
        <end position="439"/>
    </location>
</feature>
<comment type="function">
    <text evidence="1">Transfers mannosyl residues to the hydroxyl group of serine or threonine residues.</text>
</comment>
<dbReference type="GO" id="GO:0004169">
    <property type="term" value="F:dolichyl-phosphate-mannose-protein mannosyltransferase activity"/>
    <property type="evidence" value="ECO:0007669"/>
    <property type="project" value="UniProtKB-EC"/>
</dbReference>
<evidence type="ECO:0000256" key="8">
    <source>
        <dbReference type="ARBA" id="ARBA00022692"/>
    </source>
</evidence>
<comment type="subcellular location">
    <subcellularLocation>
        <location evidence="3">Endoplasmic reticulum</location>
    </subcellularLocation>
    <subcellularLocation>
        <location evidence="2">Membrane</location>
        <topology evidence="2">Multi-pass membrane protein</topology>
    </subcellularLocation>
</comment>
<dbReference type="PROSITE" id="PS50293">
    <property type="entry name" value="TPR_REGION"/>
    <property type="match status" value="2"/>
</dbReference>
<comment type="catalytic activity">
    <reaction evidence="14">
        <text>a di-trans,poly-cis-dolichyl beta-D-mannosyl phosphate + L-threonyl-[protein] = 3-O-(alpha-D-mannosyl)-L-threonyl-[protein] + a di-trans,poly-cis-dolichyl phosphate + H(+)</text>
        <dbReference type="Rhea" id="RHEA:53396"/>
        <dbReference type="Rhea" id="RHEA-COMP:11060"/>
        <dbReference type="Rhea" id="RHEA-COMP:13547"/>
        <dbReference type="Rhea" id="RHEA-COMP:19498"/>
        <dbReference type="Rhea" id="RHEA-COMP:19501"/>
        <dbReference type="ChEBI" id="CHEBI:15378"/>
        <dbReference type="ChEBI" id="CHEBI:30013"/>
        <dbReference type="ChEBI" id="CHEBI:57683"/>
        <dbReference type="ChEBI" id="CHEBI:58211"/>
        <dbReference type="ChEBI" id="CHEBI:137323"/>
        <dbReference type="EC" id="2.4.1.109"/>
    </reaction>
</comment>
<comment type="similarity">
    <text evidence="5">Belongs to the TMTC family.</text>
</comment>
<gene>
    <name evidence="20" type="ORF">TCAL_08698</name>
</gene>
<evidence type="ECO:0000313" key="20">
    <source>
        <dbReference type="EMBL" id="TRY63668.1"/>
    </source>
</evidence>
<dbReference type="GO" id="GO:0016020">
    <property type="term" value="C:membrane"/>
    <property type="evidence" value="ECO:0007669"/>
    <property type="project" value="UniProtKB-SubCell"/>
</dbReference>
<feature type="region of interest" description="Disordered" evidence="17">
    <location>
        <begin position="37"/>
        <end position="87"/>
    </location>
</feature>
<feature type="transmembrane region" description="Helical" evidence="18">
    <location>
        <begin position="556"/>
        <end position="572"/>
    </location>
</feature>
<reference evidence="20 21" key="1">
    <citation type="journal article" date="2018" name="Nat. Ecol. Evol.">
        <title>Genomic signatures of mitonuclear coevolution across populations of Tigriopus californicus.</title>
        <authorList>
            <person name="Barreto F.S."/>
            <person name="Watson E.T."/>
            <person name="Lima T.G."/>
            <person name="Willett C.S."/>
            <person name="Edmands S."/>
            <person name="Li W."/>
            <person name="Burton R.S."/>
        </authorList>
    </citation>
    <scope>NUCLEOTIDE SEQUENCE [LARGE SCALE GENOMIC DNA]</scope>
    <source>
        <strain evidence="20 21">San Diego</strain>
    </source>
</reference>
<evidence type="ECO:0000256" key="18">
    <source>
        <dbReference type="SAM" id="Phobius"/>
    </source>
</evidence>
<keyword evidence="8 18" id="KW-0812">Transmembrane</keyword>
<evidence type="ECO:0000256" key="11">
    <source>
        <dbReference type="ARBA" id="ARBA00022824"/>
    </source>
</evidence>
<evidence type="ECO:0000256" key="3">
    <source>
        <dbReference type="ARBA" id="ARBA00004240"/>
    </source>
</evidence>
<keyword evidence="7" id="KW-0808">Transferase</keyword>
<dbReference type="Proteomes" id="UP000318571">
    <property type="component" value="Chromosome 10"/>
</dbReference>